<keyword evidence="1 5" id="KW-0812">Transmembrane</keyword>
<feature type="transmembrane region" description="Helical" evidence="5">
    <location>
        <begin position="95"/>
        <end position="122"/>
    </location>
</feature>
<dbReference type="GO" id="GO:0016020">
    <property type="term" value="C:membrane"/>
    <property type="evidence" value="ECO:0007669"/>
    <property type="project" value="InterPro"/>
</dbReference>
<evidence type="ECO:0000313" key="6">
    <source>
        <dbReference type="Proteomes" id="UP000189701"/>
    </source>
</evidence>
<evidence type="ECO:0000313" key="7">
    <source>
        <dbReference type="RefSeq" id="XP_009788673.1"/>
    </source>
</evidence>
<keyword evidence="3 5" id="KW-0472">Membrane</keyword>
<sequence>MAQVRKAIDNQKEKAEDEDDTIKKARSETVPFHKLLSEADALDWTLMALGTLGSIVHGLAQPVSYFLLGKALDAFGNNIDDTAAMVRALKKVVPYVWYMAFATFPAGVLGSDFTNIALILFLKLTPVQAMGLDTRTRLVQLRRSPGPGPFKNTDQPLMKEIDPVQAKLTKFEMNITFYESCFEEPNTGLTHAGNKDKWEERRGLAFIVAFLGVVVCPRKDEFESRVVGIEFPEGTEAWLAHLSSLTADKIEWAFGWLPVTEAIPETLAKRAYIQQFTSDSQEQWGWLAKEESYRAKIN</sequence>
<dbReference type="Proteomes" id="UP000189701">
    <property type="component" value="Unplaced"/>
</dbReference>
<dbReference type="AlphaFoldDB" id="A0A1U7XCS6"/>
<evidence type="ECO:0000256" key="5">
    <source>
        <dbReference type="SAM" id="Phobius"/>
    </source>
</evidence>
<dbReference type="SUPFAM" id="SSF90123">
    <property type="entry name" value="ABC transporter transmembrane region"/>
    <property type="match status" value="1"/>
</dbReference>
<dbReference type="RefSeq" id="XP_009788673.1">
    <property type="nucleotide sequence ID" value="XM_009790371.1"/>
</dbReference>
<proteinExistence type="predicted"/>
<keyword evidence="2 5" id="KW-1133">Transmembrane helix</keyword>
<dbReference type="Gene3D" id="1.20.1560.10">
    <property type="entry name" value="ABC transporter type 1, transmembrane domain"/>
    <property type="match status" value="1"/>
</dbReference>
<gene>
    <name evidence="7" type="primary">LOC104236448</name>
</gene>
<organism evidence="6 7">
    <name type="scientific">Nicotiana sylvestris</name>
    <name type="common">Wood tobacco</name>
    <name type="synonym">South American tobacco</name>
    <dbReference type="NCBI Taxonomy" id="4096"/>
    <lineage>
        <taxon>Eukaryota</taxon>
        <taxon>Viridiplantae</taxon>
        <taxon>Streptophyta</taxon>
        <taxon>Embryophyta</taxon>
        <taxon>Tracheophyta</taxon>
        <taxon>Spermatophyta</taxon>
        <taxon>Magnoliopsida</taxon>
        <taxon>eudicotyledons</taxon>
        <taxon>Gunneridae</taxon>
        <taxon>Pentapetalae</taxon>
        <taxon>asterids</taxon>
        <taxon>lamiids</taxon>
        <taxon>Solanales</taxon>
        <taxon>Solanaceae</taxon>
        <taxon>Nicotianoideae</taxon>
        <taxon>Nicotianeae</taxon>
        <taxon>Nicotiana</taxon>
    </lineage>
</organism>
<reference evidence="7" key="2">
    <citation type="submission" date="2025-08" db="UniProtKB">
        <authorList>
            <consortium name="RefSeq"/>
        </authorList>
    </citation>
    <scope>IDENTIFICATION</scope>
    <source>
        <tissue evidence="7">Leaf</tissue>
    </source>
</reference>
<evidence type="ECO:0000256" key="2">
    <source>
        <dbReference type="ARBA" id="ARBA00022989"/>
    </source>
</evidence>
<accession>A0A1U7XCS6</accession>
<evidence type="ECO:0000256" key="4">
    <source>
        <dbReference type="SAM" id="MobiDB-lite"/>
    </source>
</evidence>
<dbReference type="eggNOG" id="KOG0055">
    <property type="taxonomic scope" value="Eukaryota"/>
</dbReference>
<protein>
    <submittedName>
        <fullName evidence="7">Uncharacterized protein LOC104236448</fullName>
    </submittedName>
</protein>
<feature type="region of interest" description="Disordered" evidence="4">
    <location>
        <begin position="1"/>
        <end position="22"/>
    </location>
</feature>
<keyword evidence="6" id="KW-1185">Reference proteome</keyword>
<dbReference type="GO" id="GO:0005524">
    <property type="term" value="F:ATP binding"/>
    <property type="evidence" value="ECO:0007669"/>
    <property type="project" value="InterPro"/>
</dbReference>
<dbReference type="InterPro" id="IPR036640">
    <property type="entry name" value="ABC1_TM_sf"/>
</dbReference>
<name>A0A1U7XCS6_NICSY</name>
<evidence type="ECO:0000256" key="1">
    <source>
        <dbReference type="ARBA" id="ARBA00022692"/>
    </source>
</evidence>
<reference evidence="6" key="1">
    <citation type="journal article" date="2013" name="Genome Biol.">
        <title>Reference genomes and transcriptomes of Nicotiana sylvestris and Nicotiana tomentosiformis.</title>
        <authorList>
            <person name="Sierro N."/>
            <person name="Battey J.N."/>
            <person name="Ouadi S."/>
            <person name="Bovet L."/>
            <person name="Goepfert S."/>
            <person name="Bakaher N."/>
            <person name="Peitsch M.C."/>
            <person name="Ivanov N.V."/>
        </authorList>
    </citation>
    <scope>NUCLEOTIDE SEQUENCE [LARGE SCALE GENOMIC DNA]</scope>
</reference>
<evidence type="ECO:0000256" key="3">
    <source>
        <dbReference type="ARBA" id="ARBA00023136"/>
    </source>
</evidence>